<dbReference type="InterPro" id="IPR008030">
    <property type="entry name" value="NmrA-like"/>
</dbReference>
<dbReference type="AlphaFoldDB" id="A0A093UNU2"/>
<feature type="domain" description="NmrA-like" evidence="3">
    <location>
        <begin position="5"/>
        <end position="253"/>
    </location>
</feature>
<reference evidence="4" key="1">
    <citation type="journal article" date="2014" name="PLoS Genet.">
        <title>Signature Gene Expression Reveals Novel Clues to the Molecular Mechanisms of Dimorphic Transition in Penicillium marneffei.</title>
        <authorList>
            <person name="Yang E."/>
            <person name="Wang G."/>
            <person name="Cai J."/>
            <person name="Woo P.C."/>
            <person name="Lau S.K."/>
            <person name="Yuen K.-Y."/>
            <person name="Chow W.-N."/>
            <person name="Lin X."/>
        </authorList>
    </citation>
    <scope>NUCLEOTIDE SEQUENCE [LARGE SCALE GENOMIC DNA]</scope>
    <source>
        <strain evidence="4">PM1</strain>
    </source>
</reference>
<evidence type="ECO:0000256" key="2">
    <source>
        <dbReference type="ARBA" id="ARBA00022857"/>
    </source>
</evidence>
<protein>
    <submittedName>
        <fullName evidence="4">NmrA-like family domain-containing protein 1</fullName>
    </submittedName>
</protein>
<dbReference type="EMBL" id="JPOX01000057">
    <property type="protein sequence ID" value="KFX41580.1"/>
    <property type="molecule type" value="Genomic_DNA"/>
</dbReference>
<dbReference type="InterPro" id="IPR036291">
    <property type="entry name" value="NAD(P)-bd_dom_sf"/>
</dbReference>
<evidence type="ECO:0000259" key="3">
    <source>
        <dbReference type="Pfam" id="PF05368"/>
    </source>
</evidence>
<dbReference type="Gene3D" id="3.40.50.720">
    <property type="entry name" value="NAD(P)-binding Rossmann-like Domain"/>
    <property type="match status" value="1"/>
</dbReference>
<name>A0A093UNU2_TALMA</name>
<dbReference type="InterPro" id="IPR051164">
    <property type="entry name" value="NmrA-like_oxidored"/>
</dbReference>
<comment type="caution">
    <text evidence="4">The sequence shown here is derived from an EMBL/GenBank/DDBJ whole genome shotgun (WGS) entry which is preliminary data.</text>
</comment>
<comment type="similarity">
    <text evidence="1">Belongs to the NmrA-type oxidoreductase family.</text>
</comment>
<dbReference type="Gene3D" id="3.90.25.10">
    <property type="entry name" value="UDP-galactose 4-epimerase, domain 1"/>
    <property type="match status" value="1"/>
</dbReference>
<dbReference type="PANTHER" id="PTHR42748:SF14">
    <property type="entry name" value="SNOAL-LIKE DOMAIN-CONTAINING PROTEIN"/>
    <property type="match status" value="1"/>
</dbReference>
<evidence type="ECO:0000313" key="4">
    <source>
        <dbReference type="EMBL" id="KFX41580.1"/>
    </source>
</evidence>
<dbReference type="Pfam" id="PF05368">
    <property type="entry name" value="NmrA"/>
    <property type="match status" value="1"/>
</dbReference>
<organism evidence="4">
    <name type="scientific">Talaromyces marneffei PM1</name>
    <dbReference type="NCBI Taxonomy" id="1077442"/>
    <lineage>
        <taxon>Eukaryota</taxon>
        <taxon>Fungi</taxon>
        <taxon>Dikarya</taxon>
        <taxon>Ascomycota</taxon>
        <taxon>Pezizomycotina</taxon>
        <taxon>Eurotiomycetes</taxon>
        <taxon>Eurotiomycetidae</taxon>
        <taxon>Eurotiales</taxon>
        <taxon>Trichocomaceae</taxon>
        <taxon>Talaromyces</taxon>
        <taxon>Talaromyces sect. Talaromyces</taxon>
    </lineage>
</organism>
<dbReference type="PANTHER" id="PTHR42748">
    <property type="entry name" value="NITROGEN METABOLITE REPRESSION PROTEIN NMRA FAMILY MEMBER"/>
    <property type="match status" value="1"/>
</dbReference>
<dbReference type="eggNOG" id="ENOG502SKBT">
    <property type="taxonomic scope" value="Eukaryota"/>
</dbReference>
<proteinExistence type="inferred from homology"/>
<dbReference type="GO" id="GO:0005634">
    <property type="term" value="C:nucleus"/>
    <property type="evidence" value="ECO:0007669"/>
    <property type="project" value="TreeGrafter"/>
</dbReference>
<keyword evidence="2" id="KW-0521">NADP</keyword>
<sequence length="346" mass="38839">MENLKLILVIGGTGAQGSSVVNALSESGRYSVRILTRNPASDRSRELAALPNVVLLQGSQDSQNDLHTAFTGVYGAWVNLDGFTIGEKNELFYGIRAYEIARHHGVKHYVFANIDYALRKAGWSEQYHCGHTDAKGRVGDLILSHGQSTMTTSLLTTGPYMDMLYDGMFVPEEQADGSFVWENPAADGKIPLIALDDVGVYSLWIFDNPSESTGLDLEIATDQVSFAEIVETFTRVTGKKGVHKRVPLETYLEKAEPYPGAYSNWAIDPKIPRDESFMTWRENFSDWWRYWSEGKGATRDMAFLDRIHGSRIPNLEAWMRAKNYDGRPRSVLKDLHEVRNMGMASK</sequence>
<evidence type="ECO:0000256" key="1">
    <source>
        <dbReference type="ARBA" id="ARBA00006328"/>
    </source>
</evidence>
<dbReference type="HOGENOM" id="CLU_007383_8_0_1"/>
<dbReference type="SUPFAM" id="SSF51735">
    <property type="entry name" value="NAD(P)-binding Rossmann-fold domains"/>
    <property type="match status" value="1"/>
</dbReference>
<gene>
    <name evidence="4" type="ORF">GQ26_0570290</name>
</gene>
<accession>A0A093UNU2</accession>